<organism evidence="1 2">
    <name type="scientific">Pluteus cervinus</name>
    <dbReference type="NCBI Taxonomy" id="181527"/>
    <lineage>
        <taxon>Eukaryota</taxon>
        <taxon>Fungi</taxon>
        <taxon>Dikarya</taxon>
        <taxon>Basidiomycota</taxon>
        <taxon>Agaricomycotina</taxon>
        <taxon>Agaricomycetes</taxon>
        <taxon>Agaricomycetidae</taxon>
        <taxon>Agaricales</taxon>
        <taxon>Pluteineae</taxon>
        <taxon>Pluteaceae</taxon>
        <taxon>Pluteus</taxon>
    </lineage>
</organism>
<proteinExistence type="predicted"/>
<sequence>MGNTPSCVSTAHSHGDQLDEQTTELKKFMKTLDGSMNDSIMKRVKRELEGYDLVLVLDNSSAMKAHWPGVKNALTDLCHIAGYYDTDGFDLCIVSNHLRGSRPQNYTSRQFKDLDESFSSMKFCDARSGLYSALKSLPPFNNSTPRRKLNYIILTAACDQNTYTGLNALVGECVHWIKKHGYPPNQVIPCLHPPRSVDSTSFQIGFQFVQVGSDDQTRTRLKQLDDAHLENDIVDCTQISLSPSNSPEHLLDAAAIVKILLGGIDKRIDEKGAKGLWHVPCLHRNPLTGSSGQEKTVHTIPPELSMRTG</sequence>
<evidence type="ECO:0000313" key="2">
    <source>
        <dbReference type="Proteomes" id="UP000308600"/>
    </source>
</evidence>
<protein>
    <submittedName>
        <fullName evidence="1">Uncharacterized protein</fullName>
    </submittedName>
</protein>
<dbReference type="EMBL" id="ML208290">
    <property type="protein sequence ID" value="TFK72030.1"/>
    <property type="molecule type" value="Genomic_DNA"/>
</dbReference>
<reference evidence="1 2" key="1">
    <citation type="journal article" date="2019" name="Nat. Ecol. Evol.">
        <title>Megaphylogeny resolves global patterns of mushroom evolution.</title>
        <authorList>
            <person name="Varga T."/>
            <person name="Krizsan K."/>
            <person name="Foldi C."/>
            <person name="Dima B."/>
            <person name="Sanchez-Garcia M."/>
            <person name="Sanchez-Ramirez S."/>
            <person name="Szollosi G.J."/>
            <person name="Szarkandi J.G."/>
            <person name="Papp V."/>
            <person name="Albert L."/>
            <person name="Andreopoulos W."/>
            <person name="Angelini C."/>
            <person name="Antonin V."/>
            <person name="Barry K.W."/>
            <person name="Bougher N.L."/>
            <person name="Buchanan P."/>
            <person name="Buyck B."/>
            <person name="Bense V."/>
            <person name="Catcheside P."/>
            <person name="Chovatia M."/>
            <person name="Cooper J."/>
            <person name="Damon W."/>
            <person name="Desjardin D."/>
            <person name="Finy P."/>
            <person name="Geml J."/>
            <person name="Haridas S."/>
            <person name="Hughes K."/>
            <person name="Justo A."/>
            <person name="Karasinski D."/>
            <person name="Kautmanova I."/>
            <person name="Kiss B."/>
            <person name="Kocsube S."/>
            <person name="Kotiranta H."/>
            <person name="LaButti K.M."/>
            <person name="Lechner B.E."/>
            <person name="Liimatainen K."/>
            <person name="Lipzen A."/>
            <person name="Lukacs Z."/>
            <person name="Mihaltcheva S."/>
            <person name="Morgado L.N."/>
            <person name="Niskanen T."/>
            <person name="Noordeloos M.E."/>
            <person name="Ohm R.A."/>
            <person name="Ortiz-Santana B."/>
            <person name="Ovrebo C."/>
            <person name="Racz N."/>
            <person name="Riley R."/>
            <person name="Savchenko A."/>
            <person name="Shiryaev A."/>
            <person name="Soop K."/>
            <person name="Spirin V."/>
            <person name="Szebenyi C."/>
            <person name="Tomsovsky M."/>
            <person name="Tulloss R.E."/>
            <person name="Uehling J."/>
            <person name="Grigoriev I.V."/>
            <person name="Vagvolgyi C."/>
            <person name="Papp T."/>
            <person name="Martin F.M."/>
            <person name="Miettinen O."/>
            <person name="Hibbett D.S."/>
            <person name="Nagy L.G."/>
        </authorList>
    </citation>
    <scope>NUCLEOTIDE SEQUENCE [LARGE SCALE GENOMIC DNA]</scope>
    <source>
        <strain evidence="1 2">NL-1719</strain>
    </source>
</reference>
<name>A0ACD3B1Y2_9AGAR</name>
<gene>
    <name evidence="1" type="ORF">BDN72DRAFT_389143</name>
</gene>
<accession>A0ACD3B1Y2</accession>
<keyword evidence="2" id="KW-1185">Reference proteome</keyword>
<dbReference type="Proteomes" id="UP000308600">
    <property type="component" value="Unassembled WGS sequence"/>
</dbReference>
<evidence type="ECO:0000313" key="1">
    <source>
        <dbReference type="EMBL" id="TFK72030.1"/>
    </source>
</evidence>